<evidence type="ECO:0000313" key="3">
    <source>
        <dbReference type="Proteomes" id="UP000824469"/>
    </source>
</evidence>
<dbReference type="Gene3D" id="1.20.140.10">
    <property type="entry name" value="Butyryl-CoA Dehydrogenase, subunit A, domain 3"/>
    <property type="match status" value="1"/>
</dbReference>
<evidence type="ECO:0000259" key="1">
    <source>
        <dbReference type="Pfam" id="PF01756"/>
    </source>
</evidence>
<dbReference type="GO" id="GO:0005777">
    <property type="term" value="C:peroxisome"/>
    <property type="evidence" value="ECO:0007669"/>
    <property type="project" value="InterPro"/>
</dbReference>
<dbReference type="GO" id="GO:0006635">
    <property type="term" value="P:fatty acid beta-oxidation"/>
    <property type="evidence" value="ECO:0007669"/>
    <property type="project" value="InterPro"/>
</dbReference>
<gene>
    <name evidence="2" type="ORF">KI387_002310</name>
</gene>
<accession>A0AA38LR02</accession>
<evidence type="ECO:0000313" key="2">
    <source>
        <dbReference type="EMBL" id="KAH9330202.1"/>
    </source>
</evidence>
<proteinExistence type="predicted"/>
<dbReference type="Proteomes" id="UP000824469">
    <property type="component" value="Unassembled WGS sequence"/>
</dbReference>
<dbReference type="InterPro" id="IPR002655">
    <property type="entry name" value="Acyl-CoA_oxidase_C"/>
</dbReference>
<reference evidence="2 3" key="1">
    <citation type="journal article" date="2021" name="Nat. Plants">
        <title>The Taxus genome provides insights into paclitaxel biosynthesis.</title>
        <authorList>
            <person name="Xiong X."/>
            <person name="Gou J."/>
            <person name="Liao Q."/>
            <person name="Li Y."/>
            <person name="Zhou Q."/>
            <person name="Bi G."/>
            <person name="Li C."/>
            <person name="Du R."/>
            <person name="Wang X."/>
            <person name="Sun T."/>
            <person name="Guo L."/>
            <person name="Liang H."/>
            <person name="Lu P."/>
            <person name="Wu Y."/>
            <person name="Zhang Z."/>
            <person name="Ro D.K."/>
            <person name="Shang Y."/>
            <person name="Huang S."/>
            <person name="Yan J."/>
        </authorList>
    </citation>
    <scope>NUCLEOTIDE SEQUENCE [LARGE SCALE GENOMIC DNA]</scope>
    <source>
        <strain evidence="2">Ta-2019</strain>
    </source>
</reference>
<dbReference type="AlphaFoldDB" id="A0AA38LR02"/>
<dbReference type="Pfam" id="PF01756">
    <property type="entry name" value="ACOX"/>
    <property type="match status" value="1"/>
</dbReference>
<dbReference type="InterPro" id="IPR036250">
    <property type="entry name" value="AcylCo_DH-like_C"/>
</dbReference>
<name>A0AA38LR02_TAXCH</name>
<sequence>EDWLNLNVISDAFKARASRLVLSLSRRIDNFTNQDDGFEELSVDLVKVAEAHCQFMVLS</sequence>
<dbReference type="GO" id="GO:0003997">
    <property type="term" value="F:acyl-CoA oxidase activity"/>
    <property type="evidence" value="ECO:0007669"/>
    <property type="project" value="InterPro"/>
</dbReference>
<feature type="domain" description="Acyl-CoA oxidase C-terminal" evidence="1">
    <location>
        <begin position="5"/>
        <end position="58"/>
    </location>
</feature>
<organism evidence="2 3">
    <name type="scientific">Taxus chinensis</name>
    <name type="common">Chinese yew</name>
    <name type="synonym">Taxus wallichiana var. chinensis</name>
    <dbReference type="NCBI Taxonomy" id="29808"/>
    <lineage>
        <taxon>Eukaryota</taxon>
        <taxon>Viridiplantae</taxon>
        <taxon>Streptophyta</taxon>
        <taxon>Embryophyta</taxon>
        <taxon>Tracheophyta</taxon>
        <taxon>Spermatophyta</taxon>
        <taxon>Pinopsida</taxon>
        <taxon>Pinidae</taxon>
        <taxon>Conifers II</taxon>
        <taxon>Cupressales</taxon>
        <taxon>Taxaceae</taxon>
        <taxon>Taxus</taxon>
    </lineage>
</organism>
<dbReference type="SUPFAM" id="SSF47203">
    <property type="entry name" value="Acyl-CoA dehydrogenase C-terminal domain-like"/>
    <property type="match status" value="1"/>
</dbReference>
<feature type="non-terminal residue" evidence="2">
    <location>
        <position position="59"/>
    </location>
</feature>
<dbReference type="EMBL" id="JAHRHJ020000001">
    <property type="protein sequence ID" value="KAH9330202.1"/>
    <property type="molecule type" value="Genomic_DNA"/>
</dbReference>
<feature type="non-terminal residue" evidence="2">
    <location>
        <position position="1"/>
    </location>
</feature>
<protein>
    <recommendedName>
        <fullName evidence="1">Acyl-CoA oxidase C-terminal domain-containing protein</fullName>
    </recommendedName>
</protein>
<keyword evidence="3" id="KW-1185">Reference proteome</keyword>
<comment type="caution">
    <text evidence="2">The sequence shown here is derived from an EMBL/GenBank/DDBJ whole genome shotgun (WGS) entry which is preliminary data.</text>
</comment>